<sequence>MHDNTQRMPPVVLVKPPVQKARTLAEDGRELSPTMGERVVDVMPDPPDLRDRFYEPALIDLKLKLDPPEGVKVLNQGREGACTGFGLAAVINHLNSLRRGNGGEYLPERVSPRMLYQMAKLHDEWEGDDYSGSSIRGALKGFFHNGVCSEDLAPYDAGATNWTLTKEQAEAARLVGLGAYFRLRPEIIDYHVALNEVRVVYCSARVHRGWEKPQDGRIVHSAIQTGGHAFAIVGYDAEGFLIQNSWGESWGGFGGRPGIAHWSYQDWAANVMDAWVLRLSVPTPKAFDLVKAAIAREASIGGDTKASPPKRYEIVGHFANIDDAALVETGRYATPLESLKETAEFLAAKAAETSAAKRTYDHILFYAHGGLNTEDDSARRIHAMKEVFKRNRIYPIHFMWGTGFTDELLDALAGAYRSSAERVGWVEGFRDRLFEKLARPIGRAVWSQMKEDARRSFLPGGGGYQVMQLFLDMNAGLKKPFGIHLVGHSAGSILHGHLLDAIPSMKLKGPPVASLSLMAPACTTELFDNLIRPRIGKSSKADHVKKATIYRLIDSREEDDTVGPLYGRSLLYLVSSAFEDIVRPSMDVAAGQPLLGMEIFSGDVGSVSGLDEVYAGRQKKASDARTHGGFDNDRATMNHVLKAILGKAFDQPKGFQQHEMEGY</sequence>
<organism evidence="2 3">
    <name type="scientific">Rhodobium gokarnense</name>
    <dbReference type="NCBI Taxonomy" id="364296"/>
    <lineage>
        <taxon>Bacteria</taxon>
        <taxon>Pseudomonadati</taxon>
        <taxon>Pseudomonadota</taxon>
        <taxon>Alphaproteobacteria</taxon>
        <taxon>Hyphomicrobiales</taxon>
        <taxon>Rhodobiaceae</taxon>
        <taxon>Rhodobium</taxon>
    </lineage>
</organism>
<feature type="domain" description="Peptidase C1A papain C-terminal" evidence="1">
    <location>
        <begin position="73"/>
        <end position="252"/>
    </location>
</feature>
<dbReference type="RefSeq" id="WP_264600324.1">
    <property type="nucleotide sequence ID" value="NZ_JAOQNS010000002.1"/>
</dbReference>
<reference evidence="3" key="1">
    <citation type="submission" date="2023-07" db="EMBL/GenBank/DDBJ databases">
        <title>Genome sequencing of Purple Non-Sulfur Bacteria from various extreme environments.</title>
        <authorList>
            <person name="Mayer M."/>
        </authorList>
    </citation>
    <scope>NUCLEOTIDE SEQUENCE [LARGE SCALE GENOMIC DNA]</scope>
    <source>
        <strain evidence="3">DSM 17935</strain>
    </source>
</reference>
<keyword evidence="3" id="KW-1185">Reference proteome</keyword>
<dbReference type="Gene3D" id="3.90.70.10">
    <property type="entry name" value="Cysteine proteinases"/>
    <property type="match status" value="1"/>
</dbReference>
<dbReference type="SUPFAM" id="SSF54001">
    <property type="entry name" value="Cysteine proteinases"/>
    <property type="match status" value="1"/>
</dbReference>
<protein>
    <recommendedName>
        <fullName evidence="1">Peptidase C1A papain C-terminal domain-containing protein</fullName>
    </recommendedName>
</protein>
<gene>
    <name evidence="2" type="ORF">M2319_000984</name>
</gene>
<dbReference type="InterPro" id="IPR000668">
    <property type="entry name" value="Peptidase_C1A_C"/>
</dbReference>
<comment type="caution">
    <text evidence="2">The sequence shown here is derived from an EMBL/GenBank/DDBJ whole genome shotgun (WGS) entry which is preliminary data.</text>
</comment>
<dbReference type="Proteomes" id="UP001209755">
    <property type="component" value="Unassembled WGS sequence"/>
</dbReference>
<dbReference type="CDD" id="cd02619">
    <property type="entry name" value="Peptidase_C1"/>
    <property type="match status" value="1"/>
</dbReference>
<dbReference type="InterPro" id="IPR038765">
    <property type="entry name" value="Papain-like_cys_pep_sf"/>
</dbReference>
<evidence type="ECO:0000313" key="3">
    <source>
        <dbReference type="Proteomes" id="UP001209755"/>
    </source>
</evidence>
<proteinExistence type="predicted"/>
<dbReference type="Pfam" id="PF00112">
    <property type="entry name" value="Peptidase_C1"/>
    <property type="match status" value="1"/>
</dbReference>
<accession>A0ABT3H8E7</accession>
<evidence type="ECO:0000313" key="2">
    <source>
        <dbReference type="EMBL" id="MCW2306665.1"/>
    </source>
</evidence>
<name>A0ABT3H8E7_9HYPH</name>
<dbReference type="EMBL" id="JAOQNS010000002">
    <property type="protein sequence ID" value="MCW2306665.1"/>
    <property type="molecule type" value="Genomic_DNA"/>
</dbReference>
<evidence type="ECO:0000259" key="1">
    <source>
        <dbReference type="Pfam" id="PF00112"/>
    </source>
</evidence>